<reference evidence="3 4" key="1">
    <citation type="journal article" date="2018" name="New Phytol.">
        <title>Phylogenomics of Endogonaceae and evolution of mycorrhizas within Mucoromycota.</title>
        <authorList>
            <person name="Chang Y."/>
            <person name="Desiro A."/>
            <person name="Na H."/>
            <person name="Sandor L."/>
            <person name="Lipzen A."/>
            <person name="Clum A."/>
            <person name="Barry K."/>
            <person name="Grigoriev I.V."/>
            <person name="Martin F.M."/>
            <person name="Stajich J.E."/>
            <person name="Smith M.E."/>
            <person name="Bonito G."/>
            <person name="Spatafora J.W."/>
        </authorList>
    </citation>
    <scope>NUCLEOTIDE SEQUENCE [LARGE SCALE GENOMIC DNA]</scope>
    <source>
        <strain evidence="3 4">GMNB39</strain>
    </source>
</reference>
<evidence type="ECO:0000256" key="1">
    <source>
        <dbReference type="SAM" id="MobiDB-lite"/>
    </source>
</evidence>
<feature type="region of interest" description="Disordered" evidence="1">
    <location>
        <begin position="42"/>
        <end position="63"/>
    </location>
</feature>
<dbReference type="OrthoDB" id="10003767at2759"/>
<dbReference type="AlphaFoldDB" id="A0A433CYC3"/>
<dbReference type="Proteomes" id="UP000268093">
    <property type="component" value="Unassembled WGS sequence"/>
</dbReference>
<name>A0A433CYC3_9FUNG</name>
<proteinExistence type="predicted"/>
<dbReference type="Gene3D" id="3.90.1200.10">
    <property type="match status" value="1"/>
</dbReference>
<dbReference type="Pfam" id="PF01636">
    <property type="entry name" value="APH"/>
    <property type="match status" value="1"/>
</dbReference>
<sequence>MSKVYAWDADPENVVGAEYMLLEKFAGVPCIYDVWDDMPMESETSTAPGSRYRPRALPPHLPQDRQPLLDGGRRLHYRLACLLAGIPGRRRAPRDLPPHPPGRHDSHANVGPHSPVIRNTFEHLARLALAFDPKDLALERCSLKHTDIRLRNFLVDCVPITGLIDWECAGMYPAWSCAKYPIWINDCDETAAKGEKKARLRAFFRAEVAARASIFEGDGRG</sequence>
<feature type="region of interest" description="Disordered" evidence="1">
    <location>
        <begin position="90"/>
        <end position="112"/>
    </location>
</feature>
<evidence type="ECO:0000313" key="4">
    <source>
        <dbReference type="Proteomes" id="UP000268093"/>
    </source>
</evidence>
<feature type="compositionally biased region" description="Basic and acidic residues" evidence="1">
    <location>
        <begin position="93"/>
        <end position="107"/>
    </location>
</feature>
<accession>A0A433CYC3</accession>
<feature type="domain" description="Aminoglycoside phosphotransferase" evidence="2">
    <location>
        <begin position="124"/>
        <end position="175"/>
    </location>
</feature>
<dbReference type="EMBL" id="RBNI01010670">
    <property type="protein sequence ID" value="RUP43579.1"/>
    <property type="molecule type" value="Genomic_DNA"/>
</dbReference>
<evidence type="ECO:0000259" key="2">
    <source>
        <dbReference type="Pfam" id="PF01636"/>
    </source>
</evidence>
<dbReference type="PANTHER" id="PTHR21310">
    <property type="entry name" value="AMINOGLYCOSIDE PHOSPHOTRANSFERASE-RELATED-RELATED"/>
    <property type="match status" value="1"/>
</dbReference>
<evidence type="ECO:0000313" key="3">
    <source>
        <dbReference type="EMBL" id="RUP43579.1"/>
    </source>
</evidence>
<dbReference type="InterPro" id="IPR011009">
    <property type="entry name" value="Kinase-like_dom_sf"/>
</dbReference>
<dbReference type="SUPFAM" id="SSF56112">
    <property type="entry name" value="Protein kinase-like (PK-like)"/>
    <property type="match status" value="1"/>
</dbReference>
<keyword evidence="4" id="KW-1185">Reference proteome</keyword>
<comment type="caution">
    <text evidence="3">The sequence shown here is derived from an EMBL/GenBank/DDBJ whole genome shotgun (WGS) entry which is preliminary data.</text>
</comment>
<dbReference type="PANTHER" id="PTHR21310:SF13">
    <property type="entry name" value="AMINOGLYCOSIDE PHOSPHOTRANSFERASE DOMAIN-CONTAINING PROTEIN"/>
    <property type="match status" value="1"/>
</dbReference>
<organism evidence="3 4">
    <name type="scientific">Jimgerdemannia flammicorona</name>
    <dbReference type="NCBI Taxonomy" id="994334"/>
    <lineage>
        <taxon>Eukaryota</taxon>
        <taxon>Fungi</taxon>
        <taxon>Fungi incertae sedis</taxon>
        <taxon>Mucoromycota</taxon>
        <taxon>Mucoromycotina</taxon>
        <taxon>Endogonomycetes</taxon>
        <taxon>Endogonales</taxon>
        <taxon>Endogonaceae</taxon>
        <taxon>Jimgerdemannia</taxon>
    </lineage>
</organism>
<protein>
    <recommendedName>
        <fullName evidence="2">Aminoglycoside phosphotransferase domain-containing protein</fullName>
    </recommendedName>
</protein>
<dbReference type="InterPro" id="IPR051678">
    <property type="entry name" value="AGP_Transferase"/>
</dbReference>
<dbReference type="InterPro" id="IPR002575">
    <property type="entry name" value="Aminoglycoside_PTrfase"/>
</dbReference>
<gene>
    <name evidence="3" type="ORF">BC936DRAFT_136985</name>
</gene>